<gene>
    <name evidence="1" type="ORF">SAMN05444972_101441</name>
</gene>
<sequence length="63" mass="7287">MSSEKKEDLTDPWTLVNWGAQLADLKESDNRTRLWIGAILQVLIDKEMVTIQEIEKRMAELEG</sequence>
<reference evidence="2" key="1">
    <citation type="submission" date="2016-10" db="EMBL/GenBank/DDBJ databases">
        <authorList>
            <person name="Varghese N."/>
            <person name="Submissions S."/>
        </authorList>
    </citation>
    <scope>NUCLEOTIDE SEQUENCE [LARGE SCALE GENOMIC DNA]</scope>
    <source>
        <strain evidence="2">DSM 45789</strain>
    </source>
</reference>
<evidence type="ECO:0000313" key="2">
    <source>
        <dbReference type="Proteomes" id="UP000198660"/>
    </source>
</evidence>
<dbReference type="EMBL" id="FPAA01000001">
    <property type="protein sequence ID" value="SFS36729.1"/>
    <property type="molecule type" value="Genomic_DNA"/>
</dbReference>
<dbReference type="OrthoDB" id="2991654at2"/>
<accession>A0A1I6P978</accession>
<organism evidence="1 2">
    <name type="scientific">Marininema halotolerans</name>
    <dbReference type="NCBI Taxonomy" id="1155944"/>
    <lineage>
        <taxon>Bacteria</taxon>
        <taxon>Bacillati</taxon>
        <taxon>Bacillota</taxon>
        <taxon>Bacilli</taxon>
        <taxon>Bacillales</taxon>
        <taxon>Thermoactinomycetaceae</taxon>
        <taxon>Marininema</taxon>
    </lineage>
</organism>
<dbReference type="Proteomes" id="UP000198660">
    <property type="component" value="Unassembled WGS sequence"/>
</dbReference>
<keyword evidence="2" id="KW-1185">Reference proteome</keyword>
<dbReference type="RefSeq" id="WP_091833142.1">
    <property type="nucleotide sequence ID" value="NZ_FPAA01000001.1"/>
</dbReference>
<dbReference type="AlphaFoldDB" id="A0A1I6P978"/>
<evidence type="ECO:0000313" key="1">
    <source>
        <dbReference type="EMBL" id="SFS36729.1"/>
    </source>
</evidence>
<protein>
    <submittedName>
        <fullName evidence="1">Uncharacterized protein</fullName>
    </submittedName>
</protein>
<name>A0A1I6P978_9BACL</name>
<proteinExistence type="predicted"/>